<keyword evidence="2" id="KW-0539">Nucleus</keyword>
<dbReference type="VEuPathDB" id="FungiDB:DIURU_001181"/>
<feature type="compositionally biased region" description="Polar residues" evidence="3">
    <location>
        <begin position="120"/>
        <end position="148"/>
    </location>
</feature>
<evidence type="ECO:0000256" key="1">
    <source>
        <dbReference type="ARBA" id="ARBA00004123"/>
    </source>
</evidence>
<evidence type="ECO:0000256" key="2">
    <source>
        <dbReference type="ARBA" id="ARBA00023242"/>
    </source>
</evidence>
<name>A0A642UVG3_DIURU</name>
<dbReference type="Proteomes" id="UP000449547">
    <property type="component" value="Unassembled WGS sequence"/>
</dbReference>
<evidence type="ECO:0000313" key="6">
    <source>
        <dbReference type="Proteomes" id="UP000449547"/>
    </source>
</evidence>
<feature type="domain" description="WHIM1" evidence="4">
    <location>
        <begin position="505"/>
        <end position="535"/>
    </location>
</feature>
<evidence type="ECO:0000256" key="3">
    <source>
        <dbReference type="SAM" id="MobiDB-lite"/>
    </source>
</evidence>
<evidence type="ECO:0000313" key="5">
    <source>
        <dbReference type="EMBL" id="KAA8906239.1"/>
    </source>
</evidence>
<gene>
    <name evidence="5" type="ORF">DIURU_001181</name>
</gene>
<dbReference type="Pfam" id="PF15612">
    <property type="entry name" value="WHIM1"/>
    <property type="match status" value="1"/>
</dbReference>
<feature type="compositionally biased region" description="Low complexity" evidence="3">
    <location>
        <begin position="175"/>
        <end position="221"/>
    </location>
</feature>
<sequence length="771" mass="84479">MASPEDHPPLTTSGPSPELDGRSPSRIPPAEADYSPSSEFKLQHYTPTSPPQGDTNGHELPDFQVSTVKVVEYQPGQKVQRLGRPRRHLVGHEGPTKSEKEPGAASKPADDESGPLDVSSGLQVSDKSNSVKSTTTTPRKRMAQSQLDVGSGSVEIAETKRPRRTTRLSQKAREAQANNAAAQELEAAPAPVEKPVSKTPTKSAVKTPSKSTKSTTKSTTKSAEKVAVKAEPTAEAPTKGVPTEAEAVIKREETSPPSSAPSETKFRVTPAPPTPLSFGSVSRTGLTPRVENKLCRQLPGPVTGVHYDLYDDNFINKPSVTGEGLDAVTKQIAGGFTVTPAKYAADIVYILEFLNKFRDIIGIDGLSPQSFEKGLGLTSRPSRQSKFTASFVSPDMQSVFLKLLALVLNRKKEVVSQASAIMELRPQSVTLGLAKEWKRTVVVKVDHEGKSVEVDDNGFNQPLALNDLVDESRPDLIPLQSPNLYRHYIEYNPFDDPEFEQEGLAMLSPEDRLIMLRTLVHWAMAQSDQIRSIINSEYQTFEMSGDKDTLYAARIVLLGPQNCEEMKKEAEVKLNRRKAEEAEKYVDPTSNPLDHGLRLRLVEGFAGDGGAFIGRFYISGMLDPNTGGLASMDTMRKVWENPESSGPQTRRRRGVAFKLYVQDVHKMLNRAYTNDGLEFDANGNEVASTVVDSDEHTEWYEVASNSEELSSFVHYLSEVLGHDKGKNGSAGDADEKVTSLPYTCGVYSSLSNLHRYLSHLLPVLQHNEVPT</sequence>
<reference evidence="5 6" key="1">
    <citation type="submission" date="2019-07" db="EMBL/GenBank/DDBJ databases">
        <title>Genome assembly of two rare yeast pathogens: Diutina rugosa and Trichomonascus ciferrii.</title>
        <authorList>
            <person name="Mixao V."/>
            <person name="Saus E."/>
            <person name="Hansen A."/>
            <person name="Lass-Flor C."/>
            <person name="Gabaldon T."/>
        </authorList>
    </citation>
    <scope>NUCLEOTIDE SEQUENCE [LARGE SCALE GENOMIC DNA]</scope>
    <source>
        <strain evidence="5 6">CBS 613</strain>
    </source>
</reference>
<dbReference type="InterPro" id="IPR028942">
    <property type="entry name" value="WHIM1_dom"/>
</dbReference>
<dbReference type="EMBL" id="SWFT01000036">
    <property type="protein sequence ID" value="KAA8906239.1"/>
    <property type="molecule type" value="Genomic_DNA"/>
</dbReference>
<dbReference type="PANTHER" id="PTHR42107">
    <property type="entry name" value="YALI0D24453P"/>
    <property type="match status" value="1"/>
</dbReference>
<dbReference type="AlphaFoldDB" id="A0A642UVG3"/>
<dbReference type="GO" id="GO:0005634">
    <property type="term" value="C:nucleus"/>
    <property type="evidence" value="ECO:0007669"/>
    <property type="project" value="UniProtKB-SubCell"/>
</dbReference>
<dbReference type="OrthoDB" id="349045at2759"/>
<organism evidence="5 6">
    <name type="scientific">Diutina rugosa</name>
    <name type="common">Yeast</name>
    <name type="synonym">Candida rugosa</name>
    <dbReference type="NCBI Taxonomy" id="5481"/>
    <lineage>
        <taxon>Eukaryota</taxon>
        <taxon>Fungi</taxon>
        <taxon>Dikarya</taxon>
        <taxon>Ascomycota</taxon>
        <taxon>Saccharomycotina</taxon>
        <taxon>Pichiomycetes</taxon>
        <taxon>Debaryomycetaceae</taxon>
        <taxon>Diutina</taxon>
    </lineage>
</organism>
<keyword evidence="6" id="KW-1185">Reference proteome</keyword>
<protein>
    <recommendedName>
        <fullName evidence="4">WHIM1 domain-containing protein</fullName>
    </recommendedName>
</protein>
<proteinExistence type="predicted"/>
<feature type="compositionally biased region" description="Polar residues" evidence="3">
    <location>
        <begin position="35"/>
        <end position="55"/>
    </location>
</feature>
<dbReference type="PANTHER" id="PTHR42107:SF1">
    <property type="entry name" value="WHIM1 DOMAIN-CONTAINING PROTEIN"/>
    <property type="match status" value="1"/>
</dbReference>
<comment type="caution">
    <text evidence="5">The sequence shown here is derived from an EMBL/GenBank/DDBJ whole genome shotgun (WGS) entry which is preliminary data.</text>
</comment>
<feature type="compositionally biased region" description="Basic and acidic residues" evidence="3">
    <location>
        <begin position="90"/>
        <end position="102"/>
    </location>
</feature>
<comment type="subcellular location">
    <subcellularLocation>
        <location evidence="1">Nucleus</location>
    </subcellularLocation>
</comment>
<accession>A0A642UVG3</accession>
<evidence type="ECO:0000259" key="4">
    <source>
        <dbReference type="Pfam" id="PF15612"/>
    </source>
</evidence>
<dbReference type="GeneID" id="54779834"/>
<feature type="region of interest" description="Disordered" evidence="3">
    <location>
        <begin position="1"/>
        <end position="283"/>
    </location>
</feature>
<dbReference type="RefSeq" id="XP_034014059.1">
    <property type="nucleotide sequence ID" value="XM_034153697.1"/>
</dbReference>